<dbReference type="GO" id="GO:0003824">
    <property type="term" value="F:catalytic activity"/>
    <property type="evidence" value="ECO:0007669"/>
    <property type="project" value="InterPro"/>
</dbReference>
<evidence type="ECO:0000256" key="1">
    <source>
        <dbReference type="SAM" id="Coils"/>
    </source>
</evidence>
<keyword evidence="4" id="KW-1185">Reference proteome</keyword>
<dbReference type="InterPro" id="IPR007044">
    <property type="entry name" value="Cyclodeamin/CycHdrlase"/>
</dbReference>
<organism evidence="3 4">
    <name type="scientific">Desulfotruncus arcticus DSM 17038</name>
    <dbReference type="NCBI Taxonomy" id="1121424"/>
    <lineage>
        <taxon>Bacteria</taxon>
        <taxon>Bacillati</taxon>
        <taxon>Bacillota</taxon>
        <taxon>Clostridia</taxon>
        <taxon>Eubacteriales</taxon>
        <taxon>Desulfallaceae</taxon>
        <taxon>Desulfotruncus</taxon>
    </lineage>
</organism>
<accession>A0A1I2MQ90</accession>
<dbReference type="AlphaFoldDB" id="A0A1I2MQ90"/>
<evidence type="ECO:0000313" key="4">
    <source>
        <dbReference type="Proteomes" id="UP000199337"/>
    </source>
</evidence>
<gene>
    <name evidence="3" type="ORF">SAMN05660649_00085</name>
</gene>
<dbReference type="SUPFAM" id="SSF101262">
    <property type="entry name" value="Methenyltetrahydrofolate cyclohydrolase-like"/>
    <property type="match status" value="1"/>
</dbReference>
<dbReference type="RefSeq" id="WP_092467603.1">
    <property type="nucleotide sequence ID" value="NZ_FOOX01000001.1"/>
</dbReference>
<evidence type="ECO:0000313" key="3">
    <source>
        <dbReference type="EMBL" id="SFF93664.1"/>
    </source>
</evidence>
<name>A0A1I2MQ90_9FIRM</name>
<protein>
    <submittedName>
        <fullName evidence="3">Formiminotetrahydrofolate cyclodeaminase</fullName>
    </submittedName>
</protein>
<evidence type="ECO:0000259" key="2">
    <source>
        <dbReference type="Pfam" id="PF04961"/>
    </source>
</evidence>
<dbReference type="Pfam" id="PF04961">
    <property type="entry name" value="FTCD_C"/>
    <property type="match status" value="1"/>
</dbReference>
<dbReference type="EMBL" id="FOOX01000001">
    <property type="protein sequence ID" value="SFF93664.1"/>
    <property type="molecule type" value="Genomic_DNA"/>
</dbReference>
<feature type="coiled-coil region" evidence="1">
    <location>
        <begin position="180"/>
        <end position="207"/>
    </location>
</feature>
<feature type="domain" description="Cyclodeaminase/cyclohydrolase" evidence="2">
    <location>
        <begin position="10"/>
        <end position="188"/>
    </location>
</feature>
<proteinExistence type="predicted"/>
<sequence>MSEIYDFPFRKVVAVSASDAPTPGGGSVSALVGTLGVAMTAMVGNLTVGKPKFKDVEPEVKEITGAAYFIINKLEKLVSADIAAFGKFMDVFRMPKNTDEEKAKREEMMQKALKTATDTPMEIARALLEALEITDRLAKIGNKMAISDAGVAAYICEAALNSVLLSADINIPMVKDEEYVNTILAEKEQLVKRARELKDKAVAVVQERMK</sequence>
<dbReference type="OrthoDB" id="7959174at2"/>
<dbReference type="InterPro" id="IPR036178">
    <property type="entry name" value="Formintransfe-cycloase-like_sf"/>
</dbReference>
<dbReference type="STRING" id="341036.SAMN05660649_00085"/>
<dbReference type="Proteomes" id="UP000199337">
    <property type="component" value="Unassembled WGS sequence"/>
</dbReference>
<dbReference type="Gene3D" id="1.20.120.680">
    <property type="entry name" value="Formiminotetrahydrofolate cyclodeaminase monomer, up-and-down helical bundle"/>
    <property type="match status" value="1"/>
</dbReference>
<reference evidence="4" key="1">
    <citation type="submission" date="2016-10" db="EMBL/GenBank/DDBJ databases">
        <authorList>
            <person name="Varghese N."/>
            <person name="Submissions S."/>
        </authorList>
    </citation>
    <scope>NUCLEOTIDE SEQUENCE [LARGE SCALE GENOMIC DNA]</scope>
    <source>
        <strain evidence="4">DSM 17038</strain>
    </source>
</reference>
<keyword evidence="1" id="KW-0175">Coiled coil</keyword>